<keyword evidence="2" id="KW-1185">Reference proteome</keyword>
<gene>
    <name evidence="1" type="ORF">VP01_4032g1</name>
</gene>
<organism evidence="1 2">
    <name type="scientific">Puccinia sorghi</name>
    <dbReference type="NCBI Taxonomy" id="27349"/>
    <lineage>
        <taxon>Eukaryota</taxon>
        <taxon>Fungi</taxon>
        <taxon>Dikarya</taxon>
        <taxon>Basidiomycota</taxon>
        <taxon>Pucciniomycotina</taxon>
        <taxon>Pucciniomycetes</taxon>
        <taxon>Pucciniales</taxon>
        <taxon>Pucciniaceae</taxon>
        <taxon>Puccinia</taxon>
    </lineage>
</organism>
<evidence type="ECO:0000313" key="2">
    <source>
        <dbReference type="Proteomes" id="UP000037035"/>
    </source>
</evidence>
<dbReference type="VEuPathDB" id="FungiDB:VP01_4032g1"/>
<name>A0A0L6URS1_9BASI</name>
<dbReference type="Proteomes" id="UP000037035">
    <property type="component" value="Unassembled WGS sequence"/>
</dbReference>
<sequence>MTLRGCTRPKTKATCTHCLHFGSGDGKCSGSNGCDFMTYVYNYVELKHKKLIKKIGCRTIKISNYNKIIIIGINILLHIYTPGASPSAVADVNLRPPAPLATGQQHILAENHQLAVELPTNYHQINHHAKLLSGPALVENGTCAAAANPPSTFWTLTGNCRLEMYCVSLQSKAHKNIHTHYKKKYRCRRISCLSISSIIALPLKSGDHSVLRPCQLATIKRQAAIVVTRNNQLLFLAKITKYDKNSWSLTTTIIIGTDKCYNLAQMCEIHLDSKYKSVKASLTTLETCSTFHESPTCFYGPNKILRDPWKRPKIFHEAQPGLDKATYCNHTHGVTSHNIPTHLTSFRSLSQRPQNSLKREPLSPSWRFPQLIPALSFPSTCQQLYQPVSTPPTIHSIPWPFCVRIIPAGIIIYHKSCPFILLYYSLGT</sequence>
<dbReference type="EMBL" id="LAVV01009094">
    <property type="protein sequence ID" value="KNZ51236.1"/>
    <property type="molecule type" value="Genomic_DNA"/>
</dbReference>
<evidence type="ECO:0000313" key="1">
    <source>
        <dbReference type="EMBL" id="KNZ51236.1"/>
    </source>
</evidence>
<protein>
    <submittedName>
        <fullName evidence="1">Uncharacterized protein</fullName>
    </submittedName>
</protein>
<accession>A0A0L6URS1</accession>
<dbReference type="AlphaFoldDB" id="A0A0L6URS1"/>
<comment type="caution">
    <text evidence="1">The sequence shown here is derived from an EMBL/GenBank/DDBJ whole genome shotgun (WGS) entry which is preliminary data.</text>
</comment>
<proteinExistence type="predicted"/>
<reference evidence="1 2" key="1">
    <citation type="submission" date="2015-08" db="EMBL/GenBank/DDBJ databases">
        <title>Next Generation Sequencing and Analysis of the Genome of Puccinia sorghi L Schw, the Causal Agent of Maize Common Rust.</title>
        <authorList>
            <person name="Rochi L."/>
            <person name="Burguener G."/>
            <person name="Darino M."/>
            <person name="Turjanski A."/>
            <person name="Kreff E."/>
            <person name="Dieguez M.J."/>
            <person name="Sacco F."/>
        </authorList>
    </citation>
    <scope>NUCLEOTIDE SEQUENCE [LARGE SCALE GENOMIC DNA]</scope>
    <source>
        <strain evidence="1 2">RO10H11247</strain>
    </source>
</reference>